<feature type="domain" description="Acetyl-coenzyme A synthetase N-terminal" evidence="3">
    <location>
        <begin position="26"/>
        <end position="79"/>
    </location>
</feature>
<keyword evidence="5" id="KW-1185">Reference proteome</keyword>
<protein>
    <submittedName>
        <fullName evidence="4">Acetoacetyl-CoA synthetase</fullName>
        <ecNumber evidence="4">6.2.1.16</ecNumber>
    </submittedName>
</protein>
<evidence type="ECO:0000313" key="5">
    <source>
        <dbReference type="Proteomes" id="UP000518288"/>
    </source>
</evidence>
<dbReference type="InterPro" id="IPR000873">
    <property type="entry name" value="AMP-dep_synth/lig_dom"/>
</dbReference>
<feature type="domain" description="AMP-dependent synthetase/ligase" evidence="2">
    <location>
        <begin position="90"/>
        <end position="417"/>
    </location>
</feature>
<dbReference type="GO" id="GO:0030729">
    <property type="term" value="F:acetoacetate-CoA ligase activity"/>
    <property type="evidence" value="ECO:0007669"/>
    <property type="project" value="UniProtKB-EC"/>
</dbReference>
<dbReference type="Gene3D" id="3.40.50.12780">
    <property type="entry name" value="N-terminal domain of ligase-like"/>
    <property type="match status" value="1"/>
</dbReference>
<dbReference type="SUPFAM" id="SSF56801">
    <property type="entry name" value="Acetyl-CoA synthetase-like"/>
    <property type="match status" value="1"/>
</dbReference>
<dbReference type="RefSeq" id="WP_179633884.1">
    <property type="nucleotide sequence ID" value="NZ_JACCFH010000001.1"/>
</dbReference>
<sequence length="531" mass="57782">MVLTEPQITRYRHWLTRNRQRTFDTYDALWQWSVTDLDGFWQSVWDYFEIASPTPPTQALADARMPGAVWFPGTQLNYARQVFRHADAAHGADIPAILFRNEMLQDAGRTLSLSWSELRREVASLAVALRGMGVQRNDRVAAYLPNAPQTVVAFLACASLGAVWSVCSPDMGAQAVLDRFRQIEPKVLIACDGTTYGGRDHDRLPLVHALLDGLPSVGHVVLWPCLDKDAEVDEFARPGRRAYDLRPLLAGNPEFEPEWLPFDHPLWIVYASGTTGLPKPIVHGHGGIVLESLKLNTLHNNLGATVDTGDRFHWYASTGGMVWNLQVGGLLGGTTLCLFDGHPAGSTESPDWTRLWQFVGETGVTFFGASAAFHTGVLQANIDLRRITDLSALRAIGSAGSPLSPACCDWLWEHLPPVNGLPIWITAIVGSTAMASAFVGGLPTLPNVRGEVQCRCLGAAIDIRSTPDDSEGTLVCTQPMPSMPSGFWCASDCAVRTPGGRLRLVPHPAHGYTGVVLPDHTDTQAANTATV</sequence>
<comment type="caution">
    <text evidence="4">The sequence shown here is derived from an EMBL/GenBank/DDBJ whole genome shotgun (WGS) entry which is preliminary data.</text>
</comment>
<evidence type="ECO:0000313" key="4">
    <source>
        <dbReference type="EMBL" id="NYG33076.1"/>
    </source>
</evidence>
<dbReference type="Proteomes" id="UP000518288">
    <property type="component" value="Unassembled WGS sequence"/>
</dbReference>
<dbReference type="AlphaFoldDB" id="A0A7Y9QY49"/>
<dbReference type="PANTHER" id="PTHR42921:SF1">
    <property type="entry name" value="ACETOACETYL-COA SYNTHETASE"/>
    <property type="match status" value="1"/>
</dbReference>
<proteinExistence type="inferred from homology"/>
<dbReference type="PANTHER" id="PTHR42921">
    <property type="entry name" value="ACETOACETYL-COA SYNTHETASE"/>
    <property type="match status" value="1"/>
</dbReference>
<dbReference type="EMBL" id="JACCFH010000001">
    <property type="protein sequence ID" value="NYG33076.1"/>
    <property type="molecule type" value="Genomic_DNA"/>
</dbReference>
<reference evidence="4 5" key="1">
    <citation type="submission" date="2020-07" db="EMBL/GenBank/DDBJ databases">
        <title>Genomic Encyclopedia of Archaeal and Bacterial Type Strains, Phase II (KMG-II): from individual species to whole genera.</title>
        <authorList>
            <person name="Goeker M."/>
        </authorList>
    </citation>
    <scope>NUCLEOTIDE SEQUENCE [LARGE SCALE GENOMIC DNA]</scope>
    <source>
        <strain evidence="4 5">DSM 21226</strain>
    </source>
</reference>
<organism evidence="4 5">
    <name type="scientific">Sphaerotilus montanus</name>
    <dbReference type="NCBI Taxonomy" id="522889"/>
    <lineage>
        <taxon>Bacteria</taxon>
        <taxon>Pseudomonadati</taxon>
        <taxon>Pseudomonadota</taxon>
        <taxon>Betaproteobacteria</taxon>
        <taxon>Burkholderiales</taxon>
        <taxon>Sphaerotilaceae</taxon>
        <taxon>Sphaerotilus</taxon>
    </lineage>
</organism>
<gene>
    <name evidence="4" type="ORF">BDD16_002062</name>
</gene>
<name>A0A7Y9QY49_9BURK</name>
<dbReference type="Pfam" id="PF00501">
    <property type="entry name" value="AMP-binding"/>
    <property type="match status" value="1"/>
</dbReference>
<evidence type="ECO:0000259" key="3">
    <source>
        <dbReference type="Pfam" id="PF16177"/>
    </source>
</evidence>
<keyword evidence="4" id="KW-0436">Ligase</keyword>
<dbReference type="EC" id="6.2.1.16" evidence="4"/>
<accession>A0A7Y9QY49</accession>
<evidence type="ECO:0000256" key="1">
    <source>
        <dbReference type="ARBA" id="ARBA00006432"/>
    </source>
</evidence>
<dbReference type="Pfam" id="PF16177">
    <property type="entry name" value="ACAS_N"/>
    <property type="match status" value="1"/>
</dbReference>
<dbReference type="InterPro" id="IPR042099">
    <property type="entry name" value="ANL_N_sf"/>
</dbReference>
<dbReference type="InterPro" id="IPR032387">
    <property type="entry name" value="ACAS_N"/>
</dbReference>
<comment type="similarity">
    <text evidence="1">Belongs to the ATP-dependent AMP-binding enzyme family.</text>
</comment>
<evidence type="ECO:0000259" key="2">
    <source>
        <dbReference type="Pfam" id="PF00501"/>
    </source>
</evidence>